<dbReference type="EMBL" id="BMJI01000007">
    <property type="protein sequence ID" value="GGC89401.1"/>
    <property type="molecule type" value="Genomic_DNA"/>
</dbReference>
<dbReference type="Pfam" id="PF07883">
    <property type="entry name" value="Cupin_2"/>
    <property type="match status" value="1"/>
</dbReference>
<dbReference type="Gene3D" id="1.10.260.40">
    <property type="entry name" value="lambda repressor-like DNA-binding domains"/>
    <property type="match status" value="1"/>
</dbReference>
<dbReference type="PROSITE" id="PS50943">
    <property type="entry name" value="HTH_CROC1"/>
    <property type="match status" value="1"/>
</dbReference>
<dbReference type="CDD" id="cd00093">
    <property type="entry name" value="HTH_XRE"/>
    <property type="match status" value="1"/>
</dbReference>
<dbReference type="InterPro" id="IPR011051">
    <property type="entry name" value="RmlC_Cupin_sf"/>
</dbReference>
<dbReference type="InterPro" id="IPR050807">
    <property type="entry name" value="TransReg_Diox_bact_type"/>
</dbReference>
<dbReference type="CDD" id="cd02209">
    <property type="entry name" value="cupin_XRE_C"/>
    <property type="match status" value="1"/>
</dbReference>
<dbReference type="PANTHER" id="PTHR46797:SF1">
    <property type="entry name" value="METHYLPHOSPHONATE SYNTHASE"/>
    <property type="match status" value="1"/>
</dbReference>
<dbReference type="SUPFAM" id="SSF51182">
    <property type="entry name" value="RmlC-like cupins"/>
    <property type="match status" value="1"/>
</dbReference>
<sequence length="230" mass="24649">MADVMPGAWLGGSAAAVYLEAIPAPTGPQHADGRVEGLDEMKKLPVAPSSAPVLIGARLRAVRQRQRLTIEEVAAATGLTKGFLSRVERDLTSPSVSSLVTVCQVLSIPVGDLFTTPRTHHVRLADAPRISLGGEGIAEVLLTDRAERRVQILHATIVGHGRGEAELYAVDCDLDVIHVIRGRLVLVLTDRQVELAEGDTYSFPGREPHSWYNPDEAEAVVTFTLVPAAT</sequence>
<evidence type="ECO:0000256" key="1">
    <source>
        <dbReference type="ARBA" id="ARBA00023125"/>
    </source>
</evidence>
<dbReference type="InterPro" id="IPR014710">
    <property type="entry name" value="RmlC-like_jellyroll"/>
</dbReference>
<gene>
    <name evidence="3" type="ORF">GCM10011512_15430</name>
</gene>
<keyword evidence="4" id="KW-1185">Reference proteome</keyword>
<dbReference type="Gene3D" id="2.60.120.10">
    <property type="entry name" value="Jelly Rolls"/>
    <property type="match status" value="1"/>
</dbReference>
<accession>A0ABQ1P2J9</accession>
<dbReference type="SUPFAM" id="SSF47413">
    <property type="entry name" value="lambda repressor-like DNA-binding domains"/>
    <property type="match status" value="1"/>
</dbReference>
<comment type="caution">
    <text evidence="3">The sequence shown here is derived from an EMBL/GenBank/DDBJ whole genome shotgun (WGS) entry which is preliminary data.</text>
</comment>
<name>A0ABQ1P2J9_9MICC</name>
<dbReference type="PANTHER" id="PTHR46797">
    <property type="entry name" value="HTH-TYPE TRANSCRIPTIONAL REGULATOR"/>
    <property type="match status" value="1"/>
</dbReference>
<proteinExistence type="predicted"/>
<dbReference type="InterPro" id="IPR001387">
    <property type="entry name" value="Cro/C1-type_HTH"/>
</dbReference>
<dbReference type="InterPro" id="IPR010982">
    <property type="entry name" value="Lambda_DNA-bd_dom_sf"/>
</dbReference>
<dbReference type="InterPro" id="IPR013096">
    <property type="entry name" value="Cupin_2"/>
</dbReference>
<dbReference type="Proteomes" id="UP000597761">
    <property type="component" value="Unassembled WGS sequence"/>
</dbReference>
<evidence type="ECO:0000313" key="4">
    <source>
        <dbReference type="Proteomes" id="UP000597761"/>
    </source>
</evidence>
<keyword evidence="1" id="KW-0238">DNA-binding</keyword>
<evidence type="ECO:0000259" key="2">
    <source>
        <dbReference type="PROSITE" id="PS50943"/>
    </source>
</evidence>
<organism evidence="3 4">
    <name type="scientific">Tersicoccus solisilvae</name>
    <dbReference type="NCBI Taxonomy" id="1882339"/>
    <lineage>
        <taxon>Bacteria</taxon>
        <taxon>Bacillati</taxon>
        <taxon>Actinomycetota</taxon>
        <taxon>Actinomycetes</taxon>
        <taxon>Micrococcales</taxon>
        <taxon>Micrococcaceae</taxon>
        <taxon>Tersicoccus</taxon>
    </lineage>
</organism>
<feature type="domain" description="HTH cro/C1-type" evidence="2">
    <location>
        <begin position="59"/>
        <end position="113"/>
    </location>
</feature>
<dbReference type="SMART" id="SM00530">
    <property type="entry name" value="HTH_XRE"/>
    <property type="match status" value="1"/>
</dbReference>
<dbReference type="Pfam" id="PF01381">
    <property type="entry name" value="HTH_3"/>
    <property type="match status" value="1"/>
</dbReference>
<protein>
    <recommendedName>
        <fullName evidence="2">HTH cro/C1-type domain-containing protein</fullName>
    </recommendedName>
</protein>
<reference evidence="4" key="1">
    <citation type="journal article" date="2019" name="Int. J. Syst. Evol. Microbiol.">
        <title>The Global Catalogue of Microorganisms (GCM) 10K type strain sequencing project: providing services to taxonomists for standard genome sequencing and annotation.</title>
        <authorList>
            <consortium name="The Broad Institute Genomics Platform"/>
            <consortium name="The Broad Institute Genome Sequencing Center for Infectious Disease"/>
            <person name="Wu L."/>
            <person name="Ma J."/>
        </authorList>
    </citation>
    <scope>NUCLEOTIDE SEQUENCE [LARGE SCALE GENOMIC DNA]</scope>
    <source>
        <strain evidence="4">CGMCC 1.15480</strain>
    </source>
</reference>
<evidence type="ECO:0000313" key="3">
    <source>
        <dbReference type="EMBL" id="GGC89401.1"/>
    </source>
</evidence>